<dbReference type="HOGENOM" id="CLU_3394889_0_0_9"/>
<evidence type="ECO:0000313" key="1">
    <source>
        <dbReference type="EMBL" id="AAS41675.1"/>
    </source>
</evidence>
<gene>
    <name evidence="1" type="ordered locus">BCE_2763</name>
</gene>
<evidence type="ECO:0000313" key="2">
    <source>
        <dbReference type="Proteomes" id="UP000002527"/>
    </source>
</evidence>
<organism evidence="1 2">
    <name type="scientific">Bacillus cereus (strain ATCC 10987 / NRS 248)</name>
    <dbReference type="NCBI Taxonomy" id="222523"/>
    <lineage>
        <taxon>Bacteria</taxon>
        <taxon>Bacillati</taxon>
        <taxon>Bacillota</taxon>
        <taxon>Bacilli</taxon>
        <taxon>Bacillales</taxon>
        <taxon>Bacillaceae</taxon>
        <taxon>Bacillus</taxon>
        <taxon>Bacillus cereus group</taxon>
    </lineage>
</organism>
<dbReference type="KEGG" id="bca:BCE_2763"/>
<name>Q736Y7_BACC1</name>
<dbReference type="AlphaFoldDB" id="Q736Y7"/>
<accession>Q736Y7</accession>
<dbReference type="EMBL" id="AE017194">
    <property type="protein sequence ID" value="AAS41675.1"/>
    <property type="molecule type" value="Genomic_DNA"/>
</dbReference>
<reference evidence="1 2" key="1">
    <citation type="journal article" date="2004" name="Nucleic Acids Res.">
        <title>The genome sequence of Bacillus cereus ATCC 10987 reveals metabolic adaptations and a large plasmid related to Bacillus anthracis pXO1.</title>
        <authorList>
            <person name="Rasko D.A."/>
            <person name="Ravel J."/>
            <person name="Okstad O.A."/>
            <person name="Helgason E."/>
            <person name="Cer R.Z."/>
            <person name="Jiang L."/>
            <person name="Shores K.A."/>
            <person name="Fouts D.E."/>
            <person name="Tourasse N.J."/>
            <person name="Angiuoli S.V."/>
            <person name="Kolonay J."/>
            <person name="Nelson W.C."/>
            <person name="Kolsto A.-B."/>
            <person name="Fraser C.M."/>
            <person name="Read T.D."/>
        </authorList>
    </citation>
    <scope>NUCLEOTIDE SEQUENCE [LARGE SCALE GENOMIC DNA]</scope>
    <source>
        <strain evidence="2">ATCC 10987 / NRS 248</strain>
    </source>
</reference>
<proteinExistence type="predicted"/>
<sequence length="31" mass="3466">MYKLSISKIIRGEKMKNKKTLTKVALTTGLA</sequence>
<protein>
    <submittedName>
        <fullName evidence="1">Uncharacterized protein</fullName>
    </submittedName>
</protein>
<dbReference type="Proteomes" id="UP000002527">
    <property type="component" value="Chromosome"/>
</dbReference>